<name>A0ABU8U4C1_9ACTN</name>
<organism evidence="2 3">
    <name type="scientific">Streptomyces caledonius</name>
    <dbReference type="NCBI Taxonomy" id="3134107"/>
    <lineage>
        <taxon>Bacteria</taxon>
        <taxon>Bacillati</taxon>
        <taxon>Actinomycetota</taxon>
        <taxon>Actinomycetes</taxon>
        <taxon>Kitasatosporales</taxon>
        <taxon>Streptomycetaceae</taxon>
        <taxon>Streptomyces</taxon>
    </lineage>
</organism>
<dbReference type="Pfam" id="PF14247">
    <property type="entry name" value="DUF4344"/>
    <property type="match status" value="1"/>
</dbReference>
<evidence type="ECO:0000313" key="3">
    <source>
        <dbReference type="Proteomes" id="UP001382904"/>
    </source>
</evidence>
<evidence type="ECO:0000256" key="1">
    <source>
        <dbReference type="SAM" id="MobiDB-lite"/>
    </source>
</evidence>
<keyword evidence="3" id="KW-1185">Reference proteome</keyword>
<dbReference type="InterPro" id="IPR025644">
    <property type="entry name" value="DUF4344"/>
</dbReference>
<evidence type="ECO:0000313" key="2">
    <source>
        <dbReference type="EMBL" id="MEJ8642732.1"/>
    </source>
</evidence>
<sequence length="224" mass="24393">MTGLEEELPPPDRGFVLRYEKPTAADTQNSRFLKDRALAEPTLAELNAYIDLPHRVTVVARSCEGEGTGYDPGQHRIELCYDDLTEERELFERAGAGHADEQLAEIVRETLHHEAGHALIDALDLPVRDQGRAEEEAADRFAQLMLLRGHPEGEETLLTAAHAYDLAAAADPEPDPEDEHPPNTTRAESHRCAVYGAAPPATRTSPPRPAQPAPPRGPAPATPG</sequence>
<gene>
    <name evidence="2" type="ORF">WKI68_17695</name>
</gene>
<proteinExistence type="predicted"/>
<feature type="compositionally biased region" description="Low complexity" evidence="1">
    <location>
        <begin position="196"/>
        <end position="205"/>
    </location>
</feature>
<dbReference type="EMBL" id="JBBKAM010000002">
    <property type="protein sequence ID" value="MEJ8642732.1"/>
    <property type="molecule type" value="Genomic_DNA"/>
</dbReference>
<comment type="caution">
    <text evidence="2">The sequence shown here is derived from an EMBL/GenBank/DDBJ whole genome shotgun (WGS) entry which is preliminary data.</text>
</comment>
<feature type="region of interest" description="Disordered" evidence="1">
    <location>
        <begin position="170"/>
        <end position="224"/>
    </location>
</feature>
<accession>A0ABU8U4C1</accession>
<feature type="compositionally biased region" description="Pro residues" evidence="1">
    <location>
        <begin position="206"/>
        <end position="224"/>
    </location>
</feature>
<protein>
    <submittedName>
        <fullName evidence="2">DUF4344 domain-containing metallopeptidase</fullName>
    </submittedName>
</protein>
<reference evidence="2 3" key="1">
    <citation type="submission" date="2024-03" db="EMBL/GenBank/DDBJ databases">
        <title>Novel Streptomyces species of biotechnological and ecological value are a feature of Machair soil.</title>
        <authorList>
            <person name="Prole J.R."/>
            <person name="Goodfellow M."/>
            <person name="Allenby N."/>
            <person name="Ward A.C."/>
        </authorList>
    </citation>
    <scope>NUCLEOTIDE SEQUENCE [LARGE SCALE GENOMIC DNA]</scope>
    <source>
        <strain evidence="2 3">MS1.HAVA.3</strain>
    </source>
</reference>
<dbReference type="Proteomes" id="UP001382904">
    <property type="component" value="Unassembled WGS sequence"/>
</dbReference>